<name>A0A1W1I7R4_9BACT</name>
<dbReference type="EMBL" id="LT828648">
    <property type="protein sequence ID" value="SLM48961.1"/>
    <property type="molecule type" value="Genomic_DNA"/>
</dbReference>
<dbReference type="PROSITE" id="PS51257">
    <property type="entry name" value="PROKAR_LIPOPROTEIN"/>
    <property type="match status" value="1"/>
</dbReference>
<dbReference type="AlphaFoldDB" id="A0A1W1I7R4"/>
<organism evidence="1 2">
    <name type="scientific">Nitrospira japonica</name>
    <dbReference type="NCBI Taxonomy" id="1325564"/>
    <lineage>
        <taxon>Bacteria</taxon>
        <taxon>Pseudomonadati</taxon>
        <taxon>Nitrospirota</taxon>
        <taxon>Nitrospiria</taxon>
        <taxon>Nitrospirales</taxon>
        <taxon>Nitrospiraceae</taxon>
        <taxon>Nitrospira</taxon>
    </lineage>
</organism>
<evidence type="ECO:0000313" key="1">
    <source>
        <dbReference type="EMBL" id="SLM48961.1"/>
    </source>
</evidence>
<dbReference type="STRING" id="1325564.NSJP_2794"/>
<dbReference type="OrthoDB" id="9798536at2"/>
<dbReference type="Pfam" id="PF19795">
    <property type="entry name" value="DUF6279"/>
    <property type="match status" value="1"/>
</dbReference>
<proteinExistence type="predicted"/>
<gene>
    <name evidence="1" type="ORF">NSJP_2794</name>
</gene>
<evidence type="ECO:0000313" key="2">
    <source>
        <dbReference type="Proteomes" id="UP000192042"/>
    </source>
</evidence>
<accession>A0A1W1I7R4</accession>
<reference evidence="1 2" key="1">
    <citation type="submission" date="2017-03" db="EMBL/GenBank/DDBJ databases">
        <authorList>
            <person name="Afonso C.L."/>
            <person name="Miller P.J."/>
            <person name="Scott M.A."/>
            <person name="Spackman E."/>
            <person name="Goraichik I."/>
            <person name="Dimitrov K.M."/>
            <person name="Suarez D.L."/>
            <person name="Swayne D.E."/>
        </authorList>
    </citation>
    <scope>NUCLEOTIDE SEQUENCE [LARGE SCALE GENOMIC DNA]</scope>
    <source>
        <strain evidence="1">Genome sequencing of Nitrospira japonica strain NJ11</strain>
    </source>
</reference>
<dbReference type="KEGG" id="nja:NSJP_2794"/>
<protein>
    <recommendedName>
        <fullName evidence="3">Lipoprotein</fullName>
    </recommendedName>
</protein>
<keyword evidence="2" id="KW-1185">Reference proteome</keyword>
<dbReference type="Proteomes" id="UP000192042">
    <property type="component" value="Chromosome I"/>
</dbReference>
<evidence type="ECO:0008006" key="3">
    <source>
        <dbReference type="Google" id="ProtNLM"/>
    </source>
</evidence>
<sequence length="287" mass="33257">MANRVKTSRILIFVLTSVLLAPVIFTGCATSLLYNHADWLITRQIDGYFDLNRSQRSFVTSRLNGILDGHRREALPQYETVLHEAAMRVQRGLTEADVDWAATEYDRLRADLFGRFSTDGADFIRLVNDRQIPYLKQSLQTRLSKEEGLLHDDRRTRLTKRTERILSLTREWLGNLSPAQEQDISRAAMNLPDILPSWYTHQMERNRQLVELVEARQQGDTPGRLKEWLVNQDKTADPEFRDMLRQFKGRIGELLLTIDRLATPEQRRHVIAKLDDLAKTVHGLSHT</sequence>